<dbReference type="AlphaFoldDB" id="A0A0D2G9R8"/>
<proteinExistence type="predicted"/>
<protein>
    <submittedName>
        <fullName evidence="2">Uncharacterized protein</fullName>
    </submittedName>
</protein>
<name>A0A0D2G9R8_CLAB1</name>
<reference evidence="2" key="1">
    <citation type="submission" date="2015-01" db="EMBL/GenBank/DDBJ databases">
        <title>The Genome Sequence of Cladophialophora bantiana CBS 173.52.</title>
        <authorList>
            <consortium name="The Broad Institute Genomics Platform"/>
            <person name="Cuomo C."/>
            <person name="de Hoog S."/>
            <person name="Gorbushina A."/>
            <person name="Stielow B."/>
            <person name="Teixiera M."/>
            <person name="Abouelleil A."/>
            <person name="Chapman S.B."/>
            <person name="Priest M."/>
            <person name="Young S.K."/>
            <person name="Wortman J."/>
            <person name="Nusbaum C."/>
            <person name="Birren B."/>
        </authorList>
    </citation>
    <scope>NUCLEOTIDE SEQUENCE [LARGE SCALE GENOMIC DNA]</scope>
    <source>
        <strain evidence="2">CBS 173.52</strain>
    </source>
</reference>
<feature type="signal peptide" evidence="1">
    <location>
        <begin position="1"/>
        <end position="26"/>
    </location>
</feature>
<dbReference type="EMBL" id="KN846984">
    <property type="protein sequence ID" value="KIW95362.1"/>
    <property type="molecule type" value="Genomic_DNA"/>
</dbReference>
<organism evidence="2 3">
    <name type="scientific">Cladophialophora bantiana (strain ATCC 10958 / CBS 173.52 / CDC B-1940 / NIH 8579)</name>
    <name type="common">Xylohypha bantiana</name>
    <dbReference type="NCBI Taxonomy" id="1442370"/>
    <lineage>
        <taxon>Eukaryota</taxon>
        <taxon>Fungi</taxon>
        <taxon>Dikarya</taxon>
        <taxon>Ascomycota</taxon>
        <taxon>Pezizomycotina</taxon>
        <taxon>Eurotiomycetes</taxon>
        <taxon>Chaetothyriomycetidae</taxon>
        <taxon>Chaetothyriales</taxon>
        <taxon>Herpotrichiellaceae</taxon>
        <taxon>Cladophialophora</taxon>
    </lineage>
</organism>
<gene>
    <name evidence="2" type="ORF">Z519_03946</name>
</gene>
<keyword evidence="3" id="KW-1185">Reference proteome</keyword>
<dbReference type="HOGENOM" id="CLU_059034_0_0_1"/>
<keyword evidence="1" id="KW-0732">Signal</keyword>
<dbReference type="GeneID" id="27696874"/>
<sequence length="384" mass="41683">MSAKFCLVLSISFLILSPHVFSPVSATVEANICAWDGAMPVLYHEYGTDVCPPKFKMAPNGMDCEDNPKGGCASYCEMRTNFFYGQEKPYSSMPMCTGGLTCTLTESKHIGYNVKAKVNGNFKQGALTFGITGGWNTKTGQSQSYKYSKSLEHNECGYFTFIPILHESCGTYSEGSLIDGKCYDTQSIGNFCGTQAVTVEDHWYWFTRVVRGVAVFVYLDCTSLEPLPNDRQEAPFNQDGVRLPRGLPLANAFKTMWNVSRETGVTALSDAAVCDNDIRTYADDCLAVLTDVSDRGGDMVPTTNALKGQSLTLGKSGTCAMHLSFDEDWKVPVFCEVSLLEVAAAAQSIYELCTSSNDGTVGGSHVVRIPGNCGSTIRFLPVSG</sequence>
<evidence type="ECO:0000313" key="3">
    <source>
        <dbReference type="Proteomes" id="UP000053789"/>
    </source>
</evidence>
<accession>A0A0D2G9R8</accession>
<feature type="chain" id="PRO_5002242457" evidence="1">
    <location>
        <begin position="27"/>
        <end position="384"/>
    </location>
</feature>
<dbReference type="OrthoDB" id="1896086at2759"/>
<dbReference type="RefSeq" id="XP_016622031.1">
    <property type="nucleotide sequence ID" value="XM_016761693.1"/>
</dbReference>
<evidence type="ECO:0000256" key="1">
    <source>
        <dbReference type="SAM" id="SignalP"/>
    </source>
</evidence>
<dbReference type="Proteomes" id="UP000053789">
    <property type="component" value="Unassembled WGS sequence"/>
</dbReference>
<dbReference type="VEuPathDB" id="FungiDB:Z519_03946"/>
<evidence type="ECO:0000313" key="2">
    <source>
        <dbReference type="EMBL" id="KIW95362.1"/>
    </source>
</evidence>